<gene>
    <name evidence="2" type="ORF">CEUTPL_LOCUS2860</name>
</gene>
<keyword evidence="3" id="KW-1185">Reference proteome</keyword>
<accession>A0A9N9MCP7</accession>
<evidence type="ECO:0000313" key="3">
    <source>
        <dbReference type="Proteomes" id="UP001152799"/>
    </source>
</evidence>
<reference evidence="2" key="1">
    <citation type="submission" date="2022-01" db="EMBL/GenBank/DDBJ databases">
        <authorList>
            <person name="King R."/>
        </authorList>
    </citation>
    <scope>NUCLEOTIDE SEQUENCE</scope>
</reference>
<sequence length="232" mass="27142">MYILGVKAEDVIVQFVPLPKTYIATVQTFEYYFIPWRNLIFERYKFNSRVQQPEPEKTQETPIKNKKEKKNSRKYKRKKKDSSSSNEEIDEIDLLESESDYEVLGKSKSPSPFPEVQNVEDTLELGNMGDYEIGESSTHHQQQPNGTSETTADIAAKQENFMVNDFVITKFKTNKRDRFYISKVEELLESSVIISSLRMKEVTKEQIVQKVKLRDIQRGRDFFTLPEGFDLE</sequence>
<feature type="compositionally biased region" description="Basic and acidic residues" evidence="1">
    <location>
        <begin position="54"/>
        <end position="65"/>
    </location>
</feature>
<evidence type="ECO:0000256" key="1">
    <source>
        <dbReference type="SAM" id="MobiDB-lite"/>
    </source>
</evidence>
<feature type="compositionally biased region" description="Polar residues" evidence="1">
    <location>
        <begin position="135"/>
        <end position="149"/>
    </location>
</feature>
<feature type="region of interest" description="Disordered" evidence="1">
    <location>
        <begin position="50"/>
        <end position="91"/>
    </location>
</feature>
<dbReference type="AlphaFoldDB" id="A0A9N9MCP7"/>
<feature type="region of interest" description="Disordered" evidence="1">
    <location>
        <begin position="129"/>
        <end position="149"/>
    </location>
</feature>
<dbReference type="OrthoDB" id="7698230at2759"/>
<evidence type="ECO:0000313" key="2">
    <source>
        <dbReference type="EMBL" id="CAG9762176.1"/>
    </source>
</evidence>
<protein>
    <submittedName>
        <fullName evidence="2">Uncharacterized protein</fullName>
    </submittedName>
</protein>
<organism evidence="2 3">
    <name type="scientific">Ceutorhynchus assimilis</name>
    <name type="common">cabbage seed weevil</name>
    <dbReference type="NCBI Taxonomy" id="467358"/>
    <lineage>
        <taxon>Eukaryota</taxon>
        <taxon>Metazoa</taxon>
        <taxon>Ecdysozoa</taxon>
        <taxon>Arthropoda</taxon>
        <taxon>Hexapoda</taxon>
        <taxon>Insecta</taxon>
        <taxon>Pterygota</taxon>
        <taxon>Neoptera</taxon>
        <taxon>Endopterygota</taxon>
        <taxon>Coleoptera</taxon>
        <taxon>Polyphaga</taxon>
        <taxon>Cucujiformia</taxon>
        <taxon>Curculionidae</taxon>
        <taxon>Ceutorhynchinae</taxon>
        <taxon>Ceutorhynchus</taxon>
    </lineage>
</organism>
<dbReference type="Proteomes" id="UP001152799">
    <property type="component" value="Chromosome 11"/>
</dbReference>
<feature type="compositionally biased region" description="Basic residues" evidence="1">
    <location>
        <begin position="66"/>
        <end position="80"/>
    </location>
</feature>
<dbReference type="EMBL" id="OU892287">
    <property type="protein sequence ID" value="CAG9762176.1"/>
    <property type="molecule type" value="Genomic_DNA"/>
</dbReference>
<name>A0A9N9MCP7_9CUCU</name>
<proteinExistence type="predicted"/>